<dbReference type="InterPro" id="IPR029058">
    <property type="entry name" value="AB_hydrolase_fold"/>
</dbReference>
<name>A0A853BNH6_9ACTN</name>
<dbReference type="RefSeq" id="WP_179767911.1">
    <property type="nucleotide sequence ID" value="NZ_JACCFO010000001.1"/>
</dbReference>
<feature type="region of interest" description="Disordered" evidence="4">
    <location>
        <begin position="1"/>
        <end position="20"/>
    </location>
</feature>
<evidence type="ECO:0000313" key="7">
    <source>
        <dbReference type="Proteomes" id="UP000575985"/>
    </source>
</evidence>
<gene>
    <name evidence="6" type="ORF">HNR12_002847</name>
</gene>
<evidence type="ECO:0000313" key="6">
    <source>
        <dbReference type="EMBL" id="NYI96570.1"/>
    </source>
</evidence>
<dbReference type="EMBL" id="JACCFO010000001">
    <property type="protein sequence ID" value="NYI96570.1"/>
    <property type="molecule type" value="Genomic_DNA"/>
</dbReference>
<dbReference type="PANTHER" id="PTHR10272">
    <property type="entry name" value="PLATELET-ACTIVATING FACTOR ACETYLHYDROLASE"/>
    <property type="match status" value="1"/>
</dbReference>
<sequence>MIPDSTTASPPRSPRPPRPAGRVRALAYTAAAAVLAACCALPSVVSAVGAPEPVALRPPAPTGPYAVGQVELHLVDETRGHPWVEGAKRRDLMATVWYPAAEDADGEPAPYASPAAASRLADELEQVGLARDAVDFAGSRAGAVAGAPVAAEAGDLPVLLYSHGFRQTRYQAAAQLADLASRGFAVVAVDHPYEASAVEFPDGRIVRDSVPGSDPQTMREAIAVRVADMRFVLDAVADLAAGRNPDAAGRRLPRGLGAALDPAHTGMFGHSAGGFTAAEALLADERIDAAANLDGSIAYHVGDEDWARATLAGAPRPFLLMGGGTSGSGGEPHTSAHSPDWRRFRAASTGEFTEVYLPEAEHMSFTDTQWILPRIEARLHPSSPAWETTRTESTGTIDPARSVAVQRAYLAAFFTEYLRGRERPLLDAPSAAYPEAELVG</sequence>
<evidence type="ECO:0000256" key="4">
    <source>
        <dbReference type="SAM" id="MobiDB-lite"/>
    </source>
</evidence>
<dbReference type="GO" id="GO:0016042">
    <property type="term" value="P:lipid catabolic process"/>
    <property type="evidence" value="ECO:0007669"/>
    <property type="project" value="UniProtKB-KW"/>
</dbReference>
<evidence type="ECO:0000256" key="5">
    <source>
        <dbReference type="SAM" id="SignalP"/>
    </source>
</evidence>
<evidence type="ECO:0000256" key="2">
    <source>
        <dbReference type="ARBA" id="ARBA00022963"/>
    </source>
</evidence>
<reference evidence="6 7" key="1">
    <citation type="submission" date="2020-07" db="EMBL/GenBank/DDBJ databases">
        <title>Sequencing the genomes of 1000 actinobacteria strains.</title>
        <authorList>
            <person name="Klenk H.-P."/>
        </authorList>
    </citation>
    <scope>NUCLEOTIDE SEQUENCE [LARGE SCALE GENOMIC DNA]</scope>
    <source>
        <strain evidence="6 7">DSM 45927</strain>
    </source>
</reference>
<organism evidence="6 7">
    <name type="scientific">Streptomonospora nanhaiensis</name>
    <dbReference type="NCBI Taxonomy" id="1323731"/>
    <lineage>
        <taxon>Bacteria</taxon>
        <taxon>Bacillati</taxon>
        <taxon>Actinomycetota</taxon>
        <taxon>Actinomycetes</taxon>
        <taxon>Streptosporangiales</taxon>
        <taxon>Nocardiopsidaceae</taxon>
        <taxon>Streptomonospora</taxon>
    </lineage>
</organism>
<dbReference type="PANTHER" id="PTHR10272:SF0">
    <property type="entry name" value="PLATELET-ACTIVATING FACTOR ACETYLHYDROLASE"/>
    <property type="match status" value="1"/>
</dbReference>
<evidence type="ECO:0000256" key="1">
    <source>
        <dbReference type="ARBA" id="ARBA00022801"/>
    </source>
</evidence>
<keyword evidence="2" id="KW-0442">Lipid degradation</keyword>
<dbReference type="SUPFAM" id="SSF53474">
    <property type="entry name" value="alpha/beta-Hydrolases"/>
    <property type="match status" value="1"/>
</dbReference>
<feature type="signal peptide" evidence="5">
    <location>
        <begin position="1"/>
        <end position="47"/>
    </location>
</feature>
<dbReference type="AlphaFoldDB" id="A0A853BNH6"/>
<dbReference type="Pfam" id="PF03403">
    <property type="entry name" value="PAF-AH_p_II"/>
    <property type="match status" value="1"/>
</dbReference>
<dbReference type="GO" id="GO:0003847">
    <property type="term" value="F:1-alkyl-2-acetylglycerophosphocholine esterase activity"/>
    <property type="evidence" value="ECO:0007669"/>
    <property type="project" value="TreeGrafter"/>
</dbReference>
<evidence type="ECO:0000256" key="3">
    <source>
        <dbReference type="ARBA" id="ARBA00023098"/>
    </source>
</evidence>
<accession>A0A853BNH6</accession>
<proteinExistence type="predicted"/>
<protein>
    <submittedName>
        <fullName evidence="6">Putative dienelactone hydrolase</fullName>
    </submittedName>
</protein>
<keyword evidence="3" id="KW-0443">Lipid metabolism</keyword>
<feature type="compositionally biased region" description="Low complexity" evidence="4">
    <location>
        <begin position="1"/>
        <end position="10"/>
    </location>
</feature>
<dbReference type="Gene3D" id="3.40.50.1820">
    <property type="entry name" value="alpha/beta hydrolase"/>
    <property type="match status" value="1"/>
</dbReference>
<dbReference type="Proteomes" id="UP000575985">
    <property type="component" value="Unassembled WGS sequence"/>
</dbReference>
<keyword evidence="5" id="KW-0732">Signal</keyword>
<keyword evidence="1 6" id="KW-0378">Hydrolase</keyword>
<feature type="chain" id="PRO_5032273799" evidence="5">
    <location>
        <begin position="48"/>
        <end position="440"/>
    </location>
</feature>
<comment type="caution">
    <text evidence="6">The sequence shown here is derived from an EMBL/GenBank/DDBJ whole genome shotgun (WGS) entry which is preliminary data.</text>
</comment>
<keyword evidence="7" id="KW-1185">Reference proteome</keyword>